<dbReference type="GO" id="GO:0006355">
    <property type="term" value="P:regulation of DNA-templated transcription"/>
    <property type="evidence" value="ECO:0007669"/>
    <property type="project" value="InterPro"/>
</dbReference>
<dbReference type="SUPFAM" id="SSF47598">
    <property type="entry name" value="Ribbon-helix-helix"/>
    <property type="match status" value="1"/>
</dbReference>
<reference evidence="1 2" key="1">
    <citation type="journal article" date="2015" name="Nature">
        <title>rRNA introns, odd ribosomes, and small enigmatic genomes across a large radiation of phyla.</title>
        <authorList>
            <person name="Brown C.T."/>
            <person name="Hug L.A."/>
            <person name="Thomas B.C."/>
            <person name="Sharon I."/>
            <person name="Castelle C.J."/>
            <person name="Singh A."/>
            <person name="Wilkins M.J."/>
            <person name="Williams K.H."/>
            <person name="Banfield J.F."/>
        </authorList>
    </citation>
    <scope>NUCLEOTIDE SEQUENCE [LARGE SCALE GENOMIC DNA]</scope>
</reference>
<name>A0A0G1Q7F2_9BACT</name>
<dbReference type="Proteomes" id="UP000034696">
    <property type="component" value="Unassembled WGS sequence"/>
</dbReference>
<proteinExistence type="predicted"/>
<dbReference type="EMBL" id="LCKT01000016">
    <property type="protein sequence ID" value="KKU04515.1"/>
    <property type="molecule type" value="Genomic_DNA"/>
</dbReference>
<evidence type="ECO:0000313" key="2">
    <source>
        <dbReference type="Proteomes" id="UP000034696"/>
    </source>
</evidence>
<protein>
    <recommendedName>
        <fullName evidence="3">Ribbon-helix-helix protein CopG domain-containing protein</fullName>
    </recommendedName>
</protein>
<dbReference type="Gene3D" id="6.10.10.120">
    <property type="entry name" value="Antitoxin ParD1-like"/>
    <property type="match status" value="1"/>
</dbReference>
<dbReference type="InterPro" id="IPR010985">
    <property type="entry name" value="Ribbon_hlx_hlx"/>
</dbReference>
<organism evidence="1 2">
    <name type="scientific">Candidatus Giovannonibacteria bacterium GW2011_GWA2_45_21</name>
    <dbReference type="NCBI Taxonomy" id="1618649"/>
    <lineage>
        <taxon>Bacteria</taxon>
        <taxon>Candidatus Giovannoniibacteriota</taxon>
    </lineage>
</organism>
<dbReference type="AlphaFoldDB" id="A0A0G1Q7F2"/>
<comment type="caution">
    <text evidence="1">The sequence shown here is derived from an EMBL/GenBank/DDBJ whole genome shotgun (WGS) entry which is preliminary data.</text>
</comment>
<evidence type="ECO:0008006" key="3">
    <source>
        <dbReference type="Google" id="ProtNLM"/>
    </source>
</evidence>
<gene>
    <name evidence="1" type="ORF">UX06_C0016G0008</name>
</gene>
<accession>A0A0G1Q7F2</accession>
<dbReference type="InterPro" id="IPR038296">
    <property type="entry name" value="ParD_sf"/>
</dbReference>
<evidence type="ECO:0000313" key="1">
    <source>
        <dbReference type="EMBL" id="KKU04515.1"/>
    </source>
</evidence>
<sequence>MTTISVPLPPNLENFINQQVKAGKAPNKAEVVRRAIMRLSEAEAVNAVLNAQNEPTLKGDLRRLMKKI</sequence>